<feature type="compositionally biased region" description="Polar residues" evidence="2">
    <location>
        <begin position="69"/>
        <end position="80"/>
    </location>
</feature>
<dbReference type="AlphaFoldDB" id="A0AAJ0HE00"/>
<dbReference type="InterPro" id="IPR027417">
    <property type="entry name" value="P-loop_NTPase"/>
</dbReference>
<reference evidence="4" key="1">
    <citation type="journal article" date="2023" name="Mol. Phylogenet. Evol.">
        <title>Genome-scale phylogeny and comparative genomics of the fungal order Sordariales.</title>
        <authorList>
            <person name="Hensen N."/>
            <person name="Bonometti L."/>
            <person name="Westerberg I."/>
            <person name="Brannstrom I.O."/>
            <person name="Guillou S."/>
            <person name="Cros-Aarteil S."/>
            <person name="Calhoun S."/>
            <person name="Haridas S."/>
            <person name="Kuo A."/>
            <person name="Mondo S."/>
            <person name="Pangilinan J."/>
            <person name="Riley R."/>
            <person name="LaButti K."/>
            <person name="Andreopoulos B."/>
            <person name="Lipzen A."/>
            <person name="Chen C."/>
            <person name="Yan M."/>
            <person name="Daum C."/>
            <person name="Ng V."/>
            <person name="Clum A."/>
            <person name="Steindorff A."/>
            <person name="Ohm R.A."/>
            <person name="Martin F."/>
            <person name="Silar P."/>
            <person name="Natvig D.O."/>
            <person name="Lalanne C."/>
            <person name="Gautier V."/>
            <person name="Ament-Velasquez S.L."/>
            <person name="Kruys A."/>
            <person name="Hutchinson M.I."/>
            <person name="Powell A.J."/>
            <person name="Barry K."/>
            <person name="Miller A.N."/>
            <person name="Grigoriev I.V."/>
            <person name="Debuchy R."/>
            <person name="Gladieux P."/>
            <person name="Hiltunen Thoren M."/>
            <person name="Johannesson H."/>
        </authorList>
    </citation>
    <scope>NUCLEOTIDE SEQUENCE</scope>
    <source>
        <strain evidence="4">CBS 955.72</strain>
    </source>
</reference>
<evidence type="ECO:0000256" key="2">
    <source>
        <dbReference type="SAM" id="MobiDB-lite"/>
    </source>
</evidence>
<feature type="region of interest" description="Disordered" evidence="2">
    <location>
        <begin position="130"/>
        <end position="153"/>
    </location>
</feature>
<dbReference type="PANTHER" id="PTHR10039:SF14">
    <property type="entry name" value="NACHT DOMAIN-CONTAINING PROTEIN"/>
    <property type="match status" value="1"/>
</dbReference>
<organism evidence="4 5">
    <name type="scientific">Lasiosphaeria hispida</name>
    <dbReference type="NCBI Taxonomy" id="260671"/>
    <lineage>
        <taxon>Eukaryota</taxon>
        <taxon>Fungi</taxon>
        <taxon>Dikarya</taxon>
        <taxon>Ascomycota</taxon>
        <taxon>Pezizomycotina</taxon>
        <taxon>Sordariomycetes</taxon>
        <taxon>Sordariomycetidae</taxon>
        <taxon>Sordariales</taxon>
        <taxon>Lasiosphaeriaceae</taxon>
        <taxon>Lasiosphaeria</taxon>
    </lineage>
</organism>
<evidence type="ECO:0000313" key="4">
    <source>
        <dbReference type="EMBL" id="KAK3349098.1"/>
    </source>
</evidence>
<gene>
    <name evidence="4" type="ORF">B0T25DRAFT_582106</name>
</gene>
<feature type="domain" description="NACHT" evidence="3">
    <location>
        <begin position="399"/>
        <end position="542"/>
    </location>
</feature>
<comment type="caution">
    <text evidence="4">The sequence shown here is derived from an EMBL/GenBank/DDBJ whole genome shotgun (WGS) entry which is preliminary data.</text>
</comment>
<evidence type="ECO:0000313" key="5">
    <source>
        <dbReference type="Proteomes" id="UP001275084"/>
    </source>
</evidence>
<dbReference type="Proteomes" id="UP001275084">
    <property type="component" value="Unassembled WGS sequence"/>
</dbReference>
<dbReference type="InterPro" id="IPR056884">
    <property type="entry name" value="NPHP3-like_N"/>
</dbReference>
<dbReference type="InterPro" id="IPR007111">
    <property type="entry name" value="NACHT_NTPase"/>
</dbReference>
<name>A0AAJ0HE00_9PEZI</name>
<dbReference type="PANTHER" id="PTHR10039">
    <property type="entry name" value="AMELOGENIN"/>
    <property type="match status" value="1"/>
</dbReference>
<keyword evidence="1" id="KW-0677">Repeat</keyword>
<dbReference type="SUPFAM" id="SSF52540">
    <property type="entry name" value="P-loop containing nucleoside triphosphate hydrolases"/>
    <property type="match status" value="1"/>
</dbReference>
<dbReference type="Pfam" id="PF24883">
    <property type="entry name" value="NPHP3_N"/>
    <property type="match status" value="1"/>
</dbReference>
<proteinExistence type="predicted"/>
<dbReference type="PROSITE" id="PS50837">
    <property type="entry name" value="NACHT"/>
    <property type="match status" value="1"/>
</dbReference>
<sequence length="1082" mass="122601">MRFGCCPLLCHRPPLPGAKDATNLSRTGASSEPRAISGAPPQSVDAPLSRSDASLRGSNHDRRQPPPTSVTSPGSNASSSQADLRFLTQDIWAAAYNMLREDKSLKLVVRNYEDYFYTVLWPRGLNDARGDSAKSSVNGPPKPDDAEHSQATSGVRHFQEVANSYVEAVGRHAASRGIISSAVQFIQKTRDVVGAALSVSPSASLAWAGICMVIFPIIVNHSEQIAAKQVGFSYVMSRFTWYSQVIDLLNRDYWKSQHSFAALQQGIRAEIVLLYKLLIEYQLRAYYAYCRPLTTISRDVVKLDDWTGMISAIKDTEKNLQDFMNLNFDQNLLEKLHTISEDAHRKQRGDILRKFKFPDEIPYQVYQAYLDNIESPHDGTGFGVFVHPQFVKWAAADAGALVLTGIPGSGKSVFAKAMLTKLPQLRSTAVCSFFFKDGRGQNTAAAAICRVLDELFSARIDLIDTIDSKLEHLLPQEVRCNLDLLWTVLMDATHDLEPGTVTIVLDAVDECEPESAAKLYNKLSAYLRGSTPRVKFFITTRPFISPHQPQHAVTIKMNEDQHCLRYLSKDIERVVAWRFEHFARICIHDEVLKQELLDLIRPRAERTYLFVKLLFDCLELRIRDGLPRMPRDWVSSFKTLPTTVKEAYLKFLGRVRETHRYDVKVMLQIVAASSRPLTVREINIALNIRDCRTGSPDGLGLQAEDFFRDWIVDAGKYFLDIYDGRVYFIHQTAKDYLLADSSDKSCVKPDWLGDFSVASCNSALADSCITYLNLPFATKSRFRESSLIPDDEESISKTSEYHLWGLDELAFSNYATMQWQRHVQEGQISVQSLWKPGVTPADESIGPLKTLESWNHSMMTFVHLEFASDKLDIHRLDRLLEPDYPSHLVPGLHVDHNTTHNMDSELLRMSVDDQDRFFSIRILNKDISHEEVSFSRLQVYHGDTVSYVISSRLENTPVHMHMLSLNASWSIGTLLWNVRIPPLGERTGELTMTIPRKVNDDDPGEIEDTIIVIFSVDWQCGERFRSATEWLKSIYTPPILLTSDQQDQAVPTWLPFVPPPNWQVRYFTVQTIQREGSDSESG</sequence>
<evidence type="ECO:0000259" key="3">
    <source>
        <dbReference type="PROSITE" id="PS50837"/>
    </source>
</evidence>
<protein>
    <recommendedName>
        <fullName evidence="3">NACHT domain-containing protein</fullName>
    </recommendedName>
</protein>
<dbReference type="EMBL" id="JAUIQD010000005">
    <property type="protein sequence ID" value="KAK3349098.1"/>
    <property type="molecule type" value="Genomic_DNA"/>
</dbReference>
<evidence type="ECO:0000256" key="1">
    <source>
        <dbReference type="ARBA" id="ARBA00022737"/>
    </source>
</evidence>
<feature type="region of interest" description="Disordered" evidence="2">
    <location>
        <begin position="15"/>
        <end position="80"/>
    </location>
</feature>
<keyword evidence="5" id="KW-1185">Reference proteome</keyword>
<accession>A0AAJ0HE00</accession>
<dbReference type="InterPro" id="IPR031359">
    <property type="entry name" value="NACHT_N"/>
</dbReference>
<dbReference type="Gene3D" id="3.40.50.300">
    <property type="entry name" value="P-loop containing nucleotide triphosphate hydrolases"/>
    <property type="match status" value="1"/>
</dbReference>
<reference evidence="4" key="2">
    <citation type="submission" date="2023-06" db="EMBL/GenBank/DDBJ databases">
        <authorList>
            <consortium name="Lawrence Berkeley National Laboratory"/>
            <person name="Haridas S."/>
            <person name="Hensen N."/>
            <person name="Bonometti L."/>
            <person name="Westerberg I."/>
            <person name="Brannstrom I.O."/>
            <person name="Guillou S."/>
            <person name="Cros-Aarteil S."/>
            <person name="Calhoun S."/>
            <person name="Kuo A."/>
            <person name="Mondo S."/>
            <person name="Pangilinan J."/>
            <person name="Riley R."/>
            <person name="Labutti K."/>
            <person name="Andreopoulos B."/>
            <person name="Lipzen A."/>
            <person name="Chen C."/>
            <person name="Yanf M."/>
            <person name="Daum C."/>
            <person name="Ng V."/>
            <person name="Clum A."/>
            <person name="Steindorff A."/>
            <person name="Ohm R."/>
            <person name="Martin F."/>
            <person name="Silar P."/>
            <person name="Natvig D."/>
            <person name="Lalanne C."/>
            <person name="Gautier V."/>
            <person name="Ament-Velasquez S.L."/>
            <person name="Kruys A."/>
            <person name="Hutchinson M.I."/>
            <person name="Powell A.J."/>
            <person name="Barry K."/>
            <person name="Miller A.N."/>
            <person name="Grigoriev I.V."/>
            <person name="Debuchy R."/>
            <person name="Gladieux P."/>
            <person name="Thoren M.H."/>
            <person name="Johannesson H."/>
        </authorList>
    </citation>
    <scope>NUCLEOTIDE SEQUENCE</scope>
    <source>
        <strain evidence="4">CBS 955.72</strain>
    </source>
</reference>
<dbReference type="Pfam" id="PF17100">
    <property type="entry name" value="NACHT_N"/>
    <property type="match status" value="1"/>
</dbReference>